<dbReference type="GO" id="GO:0000455">
    <property type="term" value="P:enzyme-directed rRNA pseudouridine synthesis"/>
    <property type="evidence" value="ECO:0000318"/>
    <property type="project" value="GO_Central"/>
</dbReference>
<dbReference type="CDD" id="cd02557">
    <property type="entry name" value="PseudoU_synth_ScRIB2"/>
    <property type="match status" value="1"/>
</dbReference>
<keyword evidence="1" id="KW-0694">RNA-binding</keyword>
<dbReference type="InterPro" id="IPR050188">
    <property type="entry name" value="RluA_PseudoU_synthase"/>
</dbReference>
<comment type="catalytic activity">
    <reaction evidence="4">
        <text>a uridine in RNA = a pseudouridine in RNA</text>
        <dbReference type="Rhea" id="RHEA:48348"/>
        <dbReference type="Rhea" id="RHEA-COMP:12068"/>
        <dbReference type="Rhea" id="RHEA-COMP:12069"/>
        <dbReference type="ChEBI" id="CHEBI:65314"/>
        <dbReference type="ChEBI" id="CHEBI:65315"/>
    </reaction>
</comment>
<organism evidence="6 7">
    <name type="scientific">Monosiga brevicollis</name>
    <name type="common">Choanoflagellate</name>
    <dbReference type="NCBI Taxonomy" id="81824"/>
    <lineage>
        <taxon>Eukaryota</taxon>
        <taxon>Choanoflagellata</taxon>
        <taxon>Craspedida</taxon>
        <taxon>Salpingoecidae</taxon>
        <taxon>Monosiga</taxon>
    </lineage>
</organism>
<dbReference type="InterPro" id="IPR006225">
    <property type="entry name" value="PsdUridine_synth_RluC/D"/>
</dbReference>
<dbReference type="GO" id="GO:0003723">
    <property type="term" value="F:RNA binding"/>
    <property type="evidence" value="ECO:0007669"/>
    <property type="project" value="UniProtKB-KW"/>
</dbReference>
<dbReference type="PANTHER" id="PTHR21600">
    <property type="entry name" value="MITOCHONDRIAL RNA PSEUDOURIDINE SYNTHASE"/>
    <property type="match status" value="1"/>
</dbReference>
<dbReference type="Gene3D" id="3.30.2350.10">
    <property type="entry name" value="Pseudouridine synthase"/>
    <property type="match status" value="1"/>
</dbReference>
<protein>
    <recommendedName>
        <fullName evidence="4">Pseudouridine synthase</fullName>
        <ecNumber evidence="4">5.4.99.-</ecNumber>
    </recommendedName>
</protein>
<keyword evidence="2 4" id="KW-0413">Isomerase</keyword>
<reference evidence="6" key="1">
    <citation type="journal article" date="2008" name="Nature">
        <title>The genome of the choanoflagellate Monosiga brevicollis and the origin of metazoans.</title>
        <authorList>
            <consortium name="JGI Sequencing"/>
            <person name="King N."/>
            <person name="Westbrook M.J."/>
            <person name="Young S.L."/>
            <person name="Kuo A."/>
            <person name="Abedin M."/>
            <person name="Chapman J."/>
            <person name="Fairclough S."/>
            <person name="Hellsten U."/>
            <person name="Isogai Y."/>
            <person name="Letunic I."/>
            <person name="Marr M."/>
            <person name="Pincus D."/>
            <person name="Putnam N."/>
            <person name="Rokas A."/>
            <person name="Wright K.J."/>
            <person name="Zuzow R."/>
            <person name="Dirks W."/>
            <person name="Good M."/>
            <person name="Goodstein D."/>
            <person name="Lemons D."/>
            <person name="Li W."/>
            <person name="Lyons J.B."/>
            <person name="Morris A."/>
            <person name="Nichols S."/>
            <person name="Richter D.J."/>
            <person name="Salamov A."/>
            <person name="Bork P."/>
            <person name="Lim W.A."/>
            <person name="Manning G."/>
            <person name="Miller W.T."/>
            <person name="McGinnis W."/>
            <person name="Shapiro H."/>
            <person name="Tjian R."/>
            <person name="Grigoriev I.V."/>
            <person name="Rokhsar D."/>
        </authorList>
    </citation>
    <scope>NUCLEOTIDE SEQUENCE [LARGE SCALE GENOMIC DNA]</scope>
    <source>
        <strain evidence="6">MX1</strain>
    </source>
</reference>
<dbReference type="AlphaFoldDB" id="A9UX27"/>
<dbReference type="EC" id="5.4.99.-" evidence="4"/>
<dbReference type="FunFam" id="3.30.2350.10:FF:000036">
    <property type="entry name" value="Pseudouridine synthase"/>
    <property type="match status" value="1"/>
</dbReference>
<proteinExistence type="inferred from homology"/>
<evidence type="ECO:0000256" key="1">
    <source>
        <dbReference type="ARBA" id="ARBA00022884"/>
    </source>
</evidence>
<evidence type="ECO:0000256" key="2">
    <source>
        <dbReference type="ARBA" id="ARBA00023235"/>
    </source>
</evidence>
<dbReference type="GO" id="GO:0009982">
    <property type="term" value="F:pseudouridine synthase activity"/>
    <property type="evidence" value="ECO:0000318"/>
    <property type="project" value="GO_Central"/>
</dbReference>
<comment type="function">
    <text evidence="4">Responsible for synthesis of pseudouridine from uracil.</text>
</comment>
<sequence length="401" mass="46314">MQCGWSGARVSSQLVPFTHSSLDALPPEFRRIPPYFYTFNCYAKGRWHGRTILDVFTNEFQAETPEYYRHAITEGLITVNSERVPLDFIIDNNHIILNKVHRHEPPVTNDPLSIVGETPDLLAIDKPASIPVHPCGRYRHNTVQAILGHEHDRWRVYPCHRLDRLTSGLLIFCKNPAMAKQFEQWITQHQVEKQYICRVQGRVEQSVLFCDAPLKICDQRLGLCCVHPEGKASLTRFRVIRRDKDTTVLHCFPKTGRMHQIRVHVQYLGHPIVNDPVYNSELWGPERGRGGALTRSSKIRILARVYRVSGTSVMSLVAGSIHPISPRLRMRMLSELVPAHAGLTPCERSWQIDRQDPAPEAMRIYLHAFRYRGPTFDFQTAMPWWSGEDWPQQLAKRQETY</sequence>
<dbReference type="KEGG" id="mbr:MONBRDRAFT_16431"/>
<evidence type="ECO:0000256" key="3">
    <source>
        <dbReference type="PIRSR" id="PIRSR606225-1"/>
    </source>
</evidence>
<dbReference type="NCBIfam" id="TIGR00005">
    <property type="entry name" value="rluA_subfam"/>
    <property type="match status" value="1"/>
</dbReference>
<dbReference type="Pfam" id="PF00849">
    <property type="entry name" value="PseudoU_synth_2"/>
    <property type="match status" value="1"/>
</dbReference>
<dbReference type="InterPro" id="IPR006145">
    <property type="entry name" value="PsdUridine_synth_RsuA/RluA"/>
</dbReference>
<dbReference type="GeneID" id="5890181"/>
<dbReference type="InterPro" id="IPR020103">
    <property type="entry name" value="PsdUridine_synth_cat_dom_sf"/>
</dbReference>
<dbReference type="PANTHER" id="PTHR21600:SF40">
    <property type="entry name" value="PSEUDOURIDYLATE SYNTHASE RPUSD2"/>
    <property type="match status" value="1"/>
</dbReference>
<dbReference type="SUPFAM" id="SSF55120">
    <property type="entry name" value="Pseudouridine synthase"/>
    <property type="match status" value="1"/>
</dbReference>
<dbReference type="STRING" id="81824.A9UX27"/>
<name>A9UX27_MONBE</name>
<dbReference type="OMA" id="THKHEPP"/>
<dbReference type="InParanoid" id="A9UX27"/>
<dbReference type="InterPro" id="IPR006224">
    <property type="entry name" value="PsdUridine_synth_RluA-like_CS"/>
</dbReference>
<evidence type="ECO:0000313" key="6">
    <source>
        <dbReference type="EMBL" id="EDQ90320.1"/>
    </source>
</evidence>
<keyword evidence="7" id="KW-1185">Reference proteome</keyword>
<feature type="domain" description="Pseudouridine synthase RsuA/RluA-like" evidence="5">
    <location>
        <begin position="120"/>
        <end position="266"/>
    </location>
</feature>
<dbReference type="EMBL" id="CH991548">
    <property type="protein sequence ID" value="EDQ90320.1"/>
    <property type="molecule type" value="Genomic_DNA"/>
</dbReference>
<dbReference type="Proteomes" id="UP000001357">
    <property type="component" value="Unassembled WGS sequence"/>
</dbReference>
<evidence type="ECO:0000259" key="5">
    <source>
        <dbReference type="Pfam" id="PF00849"/>
    </source>
</evidence>
<feature type="active site" evidence="3">
    <location>
        <position position="163"/>
    </location>
</feature>
<dbReference type="FunCoup" id="A9UX27">
    <property type="interactions" value="146"/>
</dbReference>
<dbReference type="PROSITE" id="PS01129">
    <property type="entry name" value="PSI_RLU"/>
    <property type="match status" value="1"/>
</dbReference>
<dbReference type="RefSeq" id="XP_001745087.1">
    <property type="nucleotide sequence ID" value="XM_001745035.1"/>
</dbReference>
<gene>
    <name evidence="6" type="ORF">MONBRDRAFT_16431</name>
</gene>
<accession>A9UX27</accession>
<evidence type="ECO:0000256" key="4">
    <source>
        <dbReference type="RuleBase" id="RU362028"/>
    </source>
</evidence>
<evidence type="ECO:0000313" key="7">
    <source>
        <dbReference type="Proteomes" id="UP000001357"/>
    </source>
</evidence>
<dbReference type="eggNOG" id="KOG1919">
    <property type="taxonomic scope" value="Eukaryota"/>
</dbReference>
<comment type="similarity">
    <text evidence="4">Belongs to the pseudouridine synthase RluA family.</text>
</comment>